<dbReference type="InterPro" id="IPR018523">
    <property type="entry name" value="Isocitrate_lyase_ph_CS"/>
</dbReference>
<protein>
    <submittedName>
        <fullName evidence="2">PEP phosphonomutase-like enzyme</fullName>
    </submittedName>
</protein>
<dbReference type="eggNOG" id="COG2513">
    <property type="taxonomic scope" value="Bacteria"/>
</dbReference>
<reference evidence="2" key="1">
    <citation type="submission" date="2011-11" db="EMBL/GenBank/DDBJ databases">
        <title>Improved High-Quality Draft sequence of Desulfovibrio sp. U5L.</title>
        <authorList>
            <consortium name="US DOE Joint Genome Institute"/>
            <person name="Lucas S."/>
            <person name="Han J."/>
            <person name="Lapidus A."/>
            <person name="Cheng J.-F."/>
            <person name="Goodwin L."/>
            <person name="Pitluck S."/>
            <person name="Peters L."/>
            <person name="Ovchinnikova G."/>
            <person name="Held B."/>
            <person name="Detter J.C."/>
            <person name="Han C."/>
            <person name="Tapia R."/>
            <person name="Land M."/>
            <person name="Hauser L."/>
            <person name="Kyrpides N."/>
            <person name="Ivanova N."/>
            <person name="Pagani I."/>
            <person name="Gabster J."/>
            <person name="Walker C."/>
            <person name="Stolyar S."/>
            <person name="Stahl D."/>
            <person name="Arkin A."/>
            <person name="Dehal P."/>
            <person name="Hazen T."/>
            <person name="Woyke T."/>
        </authorList>
    </citation>
    <scope>NUCLEOTIDE SEQUENCE [LARGE SCALE GENOMIC DNA]</scope>
    <source>
        <strain evidence="2">U5L</strain>
    </source>
</reference>
<gene>
    <name evidence="2" type="ORF">DesU5LDRAFT_3548</name>
</gene>
<dbReference type="PROSITE" id="PS00161">
    <property type="entry name" value="ISOCITRATE_LYASE"/>
    <property type="match status" value="1"/>
</dbReference>
<proteinExistence type="predicted"/>
<dbReference type="Pfam" id="PF13714">
    <property type="entry name" value="PEP_mutase"/>
    <property type="match status" value="1"/>
</dbReference>
<dbReference type="InterPro" id="IPR015813">
    <property type="entry name" value="Pyrv/PenolPyrv_kinase-like_dom"/>
</dbReference>
<name>I2Q5W3_9BACT</name>
<evidence type="ECO:0000313" key="2">
    <source>
        <dbReference type="EMBL" id="EIG55169.1"/>
    </source>
</evidence>
<dbReference type="Gene3D" id="3.20.20.60">
    <property type="entry name" value="Phosphoenolpyruvate-binding domains"/>
    <property type="match status" value="1"/>
</dbReference>
<dbReference type="EMBL" id="JH600068">
    <property type="protein sequence ID" value="EIG55169.1"/>
    <property type="molecule type" value="Genomic_DNA"/>
</dbReference>
<sequence length="312" mass="33558">MRKTTRFRQLVQAPDILMLPVAHDALSALVIAEAGFSALAVAGYGSSGSTLGLPDIGLMTATEMLTHYGHIVDRVDLPVMVDIDTGFGDVNNVIRTVRQVERMGAAALFIEDQTYPKRCGHMAGKSVVPVEEYLPKLKAALWAREDPDFTIMARTDAAAVHGIDEAIRRAKLYAAAGADMVFVEAVTTVDDMRRVNAEVPVPTMANMIEGGKSPFLPAAELQELGYAVAAYPCASVFTVVRALRGWAGCLKATGTSADFAGPDTMIDFEEYYRFIGADGIREREKLFFEEEKDASGGRGGSSPPDPLGGKIH</sequence>
<dbReference type="InterPro" id="IPR039556">
    <property type="entry name" value="ICL/PEPM"/>
</dbReference>
<dbReference type="AlphaFoldDB" id="I2Q5W3"/>
<dbReference type="PANTHER" id="PTHR42905">
    <property type="entry name" value="PHOSPHOENOLPYRUVATE CARBOXYLASE"/>
    <property type="match status" value="1"/>
</dbReference>
<dbReference type="STRING" id="596152.DesU5LDRAFT_3548"/>
<organism evidence="2">
    <name type="scientific">Desulfovibrio sp. U5L</name>
    <dbReference type="NCBI Taxonomy" id="596152"/>
    <lineage>
        <taxon>Bacteria</taxon>
        <taxon>Pseudomonadati</taxon>
        <taxon>Thermodesulfobacteriota</taxon>
        <taxon>Desulfovibrionia</taxon>
        <taxon>Desulfovibrionales</taxon>
        <taxon>Desulfovibrionaceae</taxon>
        <taxon>Desulfovibrio</taxon>
    </lineage>
</organism>
<evidence type="ECO:0000256" key="1">
    <source>
        <dbReference type="SAM" id="MobiDB-lite"/>
    </source>
</evidence>
<accession>I2Q5W3</accession>
<dbReference type="GO" id="GO:0016833">
    <property type="term" value="F:oxo-acid-lyase activity"/>
    <property type="evidence" value="ECO:0007669"/>
    <property type="project" value="UniProtKB-ARBA"/>
</dbReference>
<dbReference type="CDD" id="cd00377">
    <property type="entry name" value="ICL_PEPM"/>
    <property type="match status" value="1"/>
</dbReference>
<dbReference type="PANTHER" id="PTHR42905:SF5">
    <property type="entry name" value="CARBOXYVINYL-CARBOXYPHOSPHONATE PHOSPHORYLMUTASE, CHLOROPLASTIC"/>
    <property type="match status" value="1"/>
</dbReference>
<feature type="region of interest" description="Disordered" evidence="1">
    <location>
        <begin position="289"/>
        <end position="312"/>
    </location>
</feature>
<dbReference type="InterPro" id="IPR040442">
    <property type="entry name" value="Pyrv_kinase-like_dom_sf"/>
</dbReference>
<dbReference type="SUPFAM" id="SSF51621">
    <property type="entry name" value="Phosphoenolpyruvate/pyruvate domain"/>
    <property type="match status" value="1"/>
</dbReference>
<dbReference type="HOGENOM" id="CLU_027389_3_2_7"/>